<dbReference type="SMART" id="SM00322">
    <property type="entry name" value="KH"/>
    <property type="match status" value="4"/>
</dbReference>
<evidence type="ECO:0000259" key="11">
    <source>
        <dbReference type="SMART" id="SM00322"/>
    </source>
</evidence>
<keyword evidence="13" id="KW-1185">Reference proteome</keyword>
<dbReference type="InterPro" id="IPR036935">
    <property type="entry name" value="Ribosomal_bL9_N_sf"/>
</dbReference>
<dbReference type="Pfam" id="PF03948">
    <property type="entry name" value="Ribosomal_L9_C"/>
    <property type="match status" value="1"/>
</dbReference>
<dbReference type="Proteomes" id="UP000834106">
    <property type="component" value="Chromosome 5"/>
</dbReference>
<keyword evidence="5" id="KW-0687">Ribonucleoprotein</keyword>
<dbReference type="GO" id="GO:1990904">
    <property type="term" value="C:ribonucleoprotein complex"/>
    <property type="evidence" value="ECO:0007669"/>
    <property type="project" value="UniProtKB-KW"/>
</dbReference>
<evidence type="ECO:0000256" key="8">
    <source>
        <dbReference type="ARBA" id="ARBA00035427"/>
    </source>
</evidence>
<reference evidence="12" key="1">
    <citation type="submission" date="2023-05" db="EMBL/GenBank/DDBJ databases">
        <authorList>
            <person name="Huff M."/>
        </authorList>
    </citation>
    <scope>NUCLEOTIDE SEQUENCE</scope>
</reference>
<gene>
    <name evidence="12" type="ORF">FPE_LOCUS9925</name>
</gene>
<evidence type="ECO:0000256" key="7">
    <source>
        <dbReference type="ARBA" id="ARBA00035193"/>
    </source>
</evidence>
<dbReference type="InterPro" id="IPR004088">
    <property type="entry name" value="KH_dom_type_1"/>
</dbReference>
<feature type="region of interest" description="Disordered" evidence="10">
    <location>
        <begin position="264"/>
        <end position="290"/>
    </location>
</feature>
<dbReference type="EMBL" id="OU503040">
    <property type="protein sequence ID" value="CAI9762495.1"/>
    <property type="molecule type" value="Genomic_DNA"/>
</dbReference>
<dbReference type="Gene3D" id="3.30.1370.10">
    <property type="entry name" value="K Homology domain, type 1"/>
    <property type="match status" value="2"/>
</dbReference>
<evidence type="ECO:0000256" key="6">
    <source>
        <dbReference type="ARBA" id="ARBA00031047"/>
    </source>
</evidence>
<organism evidence="12 13">
    <name type="scientific">Fraxinus pennsylvanica</name>
    <dbReference type="NCBI Taxonomy" id="56036"/>
    <lineage>
        <taxon>Eukaryota</taxon>
        <taxon>Viridiplantae</taxon>
        <taxon>Streptophyta</taxon>
        <taxon>Embryophyta</taxon>
        <taxon>Tracheophyta</taxon>
        <taxon>Spermatophyta</taxon>
        <taxon>Magnoliopsida</taxon>
        <taxon>eudicotyledons</taxon>
        <taxon>Gunneridae</taxon>
        <taxon>Pentapetalae</taxon>
        <taxon>asterids</taxon>
        <taxon>lamiids</taxon>
        <taxon>Lamiales</taxon>
        <taxon>Oleaceae</taxon>
        <taxon>Oleeae</taxon>
        <taxon>Fraxinus</taxon>
    </lineage>
</organism>
<comment type="similarity">
    <text evidence="1">Belongs to the bacterial ribosomal protein bL9 family.</text>
</comment>
<keyword evidence="3 9" id="KW-0694">RNA-binding</keyword>
<dbReference type="InterPro" id="IPR020070">
    <property type="entry name" value="Ribosomal_bL9_N"/>
</dbReference>
<sequence>MWRSSFRRLYHDSDQTLNFRTGPRYNNSVVGGGGLNYAPSHHRRSSAGGGGAEGTSYRILCQEVKVGSVIGRSGRVINAIERTGARINVHELIPGDEERVIEIFDNRRQDLYRGEPEFYPTQEALILIHDRILEIDVCNVGFGDHVNTEFEPQGGGGNGNRVITRLVVPRMHVGSLLGRGGTIMERMKIETHTHIRVLPTYPHSPRCVATSEEIVQVVGDKNAVKHAIGIISTCLRESQHHYGNHFHNRLNSPLRLSPTNDALIPHTNSRARRSSVEGPNLGSEFSSGSKSNITLSHSSGDAYESGPALAQNAHSFSGEGIVFRILCPADKVDTIAGESDGIVDLLRNKVGVDVKVSDPVDGTDEHVIIISSDEDLDDAMFPAQEALMHIQTCIVDIVQGKENFIITRLLLQSDEAGCLQLKDGMLSAMRKITGANIQILPKEDVPLGISGSYEIVQELLKKDLAPPSVSSTSPMTGIVKPEAESRKKITSLETHAGNNLVISIKQNITTAEAAQQVKDVRGFRNTIVNLNNSKFHGDTPIALNSLSVPAVNESLLEVVIPTSVASKLVAESSNKFTLISHLSGADVELIEDRPEVTGKIVQITGDTTEQTERAHILLQGFISNVLQITVFYSTIQAGMDSPVKLMRLGKKDTSPPSPQRSPPLPPPLVFGTFEIGVYIHTHMANLQKLEVILTTTIDKLGKAGESVRVAPGYFRNHLMPKLFAFPTIDKFARLVSEQRKMYQPKDVEEVKEVSKTEEDRMKEYQLAANRLDSARLSLRRFIIEGKGNELRHPVTKEEILAEVTRQLQVHIEPENLQLPTPLSSLGEYEVPIHLPKSVPNPQGKVQWTLSVKVRKR</sequence>
<dbReference type="GO" id="GO:0006412">
    <property type="term" value="P:translation"/>
    <property type="evidence" value="ECO:0007669"/>
    <property type="project" value="InterPro"/>
</dbReference>
<evidence type="ECO:0000256" key="10">
    <source>
        <dbReference type="SAM" id="MobiDB-lite"/>
    </source>
</evidence>
<dbReference type="Gene3D" id="3.10.430.100">
    <property type="entry name" value="Ribosomal protein L9, C-terminal domain"/>
    <property type="match status" value="1"/>
</dbReference>
<protein>
    <recommendedName>
        <fullName evidence="7">Large ribosomal subunit protein bL9c</fullName>
    </recommendedName>
    <alternativeName>
        <fullName evidence="8">50S ribosomal protein L9, chloroplastic</fullName>
    </alternativeName>
    <alternativeName>
        <fullName evidence="6">CL9</fullName>
    </alternativeName>
</protein>
<dbReference type="CDD" id="cd22460">
    <property type="entry name" value="KH-I_PEPPER_rpt2_like"/>
    <property type="match status" value="1"/>
</dbReference>
<evidence type="ECO:0000256" key="1">
    <source>
        <dbReference type="ARBA" id="ARBA00010605"/>
    </source>
</evidence>
<dbReference type="Gene3D" id="3.40.5.10">
    <property type="entry name" value="Ribosomal protein L9, N-terminal domain"/>
    <property type="match status" value="1"/>
</dbReference>
<dbReference type="InterPro" id="IPR000244">
    <property type="entry name" value="Ribosomal_bL9"/>
</dbReference>
<dbReference type="Pfam" id="PF01281">
    <property type="entry name" value="Ribosomal_L9_N"/>
    <property type="match status" value="1"/>
</dbReference>
<evidence type="ECO:0000313" key="13">
    <source>
        <dbReference type="Proteomes" id="UP000834106"/>
    </source>
</evidence>
<dbReference type="SUPFAM" id="SSF54791">
    <property type="entry name" value="Eukaryotic type KH-domain (KH-domain type I)"/>
    <property type="match status" value="4"/>
</dbReference>
<proteinExistence type="inferred from homology"/>
<name>A0AAD1Z7D3_9LAMI</name>
<dbReference type="GO" id="GO:0019843">
    <property type="term" value="F:rRNA binding"/>
    <property type="evidence" value="ECO:0007669"/>
    <property type="project" value="UniProtKB-KW"/>
</dbReference>
<dbReference type="InterPro" id="IPR020069">
    <property type="entry name" value="Ribosomal_bL9_C"/>
</dbReference>
<dbReference type="CDD" id="cd22459">
    <property type="entry name" value="KH-I_PEPPER_rpt1_like"/>
    <property type="match status" value="1"/>
</dbReference>
<dbReference type="PANTHER" id="PTHR21368">
    <property type="entry name" value="50S RIBOSOMAL PROTEIN L9"/>
    <property type="match status" value="1"/>
</dbReference>
<keyword evidence="4" id="KW-0689">Ribosomal protein</keyword>
<dbReference type="InterPro" id="IPR009027">
    <property type="entry name" value="Ribosomal_bL9/RNase_H1_N"/>
</dbReference>
<feature type="domain" description="K Homology" evidence="11">
    <location>
        <begin position="160"/>
        <end position="236"/>
    </location>
</feature>
<evidence type="ECO:0000256" key="3">
    <source>
        <dbReference type="ARBA" id="ARBA00022884"/>
    </source>
</evidence>
<feature type="domain" description="K Homology" evidence="11">
    <location>
        <begin position="319"/>
        <end position="388"/>
    </location>
</feature>
<dbReference type="AlphaFoldDB" id="A0AAD1Z7D3"/>
<evidence type="ECO:0000313" key="12">
    <source>
        <dbReference type="EMBL" id="CAI9762495.1"/>
    </source>
</evidence>
<keyword evidence="2" id="KW-0699">rRNA-binding</keyword>
<dbReference type="InterPro" id="IPR036791">
    <property type="entry name" value="Ribosomal_bL9_C_sf"/>
</dbReference>
<dbReference type="InterPro" id="IPR004087">
    <property type="entry name" value="KH_dom"/>
</dbReference>
<evidence type="ECO:0000256" key="4">
    <source>
        <dbReference type="ARBA" id="ARBA00022980"/>
    </source>
</evidence>
<evidence type="ECO:0000256" key="9">
    <source>
        <dbReference type="PROSITE-ProRule" id="PRU00117"/>
    </source>
</evidence>
<dbReference type="Pfam" id="PF00013">
    <property type="entry name" value="KH_1"/>
    <property type="match status" value="2"/>
</dbReference>
<feature type="region of interest" description="Disordered" evidence="10">
    <location>
        <begin position="647"/>
        <end position="666"/>
    </location>
</feature>
<dbReference type="GO" id="GO:0003735">
    <property type="term" value="F:structural constituent of ribosome"/>
    <property type="evidence" value="ECO:0007669"/>
    <property type="project" value="InterPro"/>
</dbReference>
<feature type="compositionally biased region" description="Pro residues" evidence="10">
    <location>
        <begin position="655"/>
        <end position="666"/>
    </location>
</feature>
<dbReference type="PROSITE" id="PS50084">
    <property type="entry name" value="KH_TYPE_1"/>
    <property type="match status" value="3"/>
</dbReference>
<evidence type="ECO:0000256" key="5">
    <source>
        <dbReference type="ARBA" id="ARBA00023274"/>
    </source>
</evidence>
<dbReference type="SUPFAM" id="SSF55653">
    <property type="entry name" value="Ribosomal protein L9 C-domain"/>
    <property type="match status" value="1"/>
</dbReference>
<dbReference type="InterPro" id="IPR036612">
    <property type="entry name" value="KH_dom_type_1_sf"/>
</dbReference>
<dbReference type="GO" id="GO:0005840">
    <property type="term" value="C:ribosome"/>
    <property type="evidence" value="ECO:0007669"/>
    <property type="project" value="UniProtKB-KW"/>
</dbReference>
<dbReference type="Gene3D" id="3.30.310.210">
    <property type="match status" value="1"/>
</dbReference>
<dbReference type="FunFam" id="3.40.5.10:FF:000007">
    <property type="entry name" value="50S ribosomal protein L9"/>
    <property type="match status" value="1"/>
</dbReference>
<feature type="domain" description="K Homology" evidence="11">
    <location>
        <begin position="53"/>
        <end position="133"/>
    </location>
</feature>
<feature type="domain" description="K Homology" evidence="11">
    <location>
        <begin position="552"/>
        <end position="623"/>
    </location>
</feature>
<evidence type="ECO:0000256" key="2">
    <source>
        <dbReference type="ARBA" id="ARBA00022730"/>
    </source>
</evidence>
<dbReference type="SUPFAM" id="SSF55658">
    <property type="entry name" value="L9 N-domain-like"/>
    <property type="match status" value="1"/>
</dbReference>
<accession>A0AAD1Z7D3</accession>